<keyword evidence="5" id="KW-0288">FMN</keyword>
<dbReference type="SUPFAM" id="SSF51412">
    <property type="entry name" value="Inosine monophosphate dehydrogenase (IMPDH)"/>
    <property type="match status" value="1"/>
</dbReference>
<dbReference type="PANTHER" id="PTHR42747">
    <property type="entry name" value="NITRONATE MONOOXYGENASE-RELATED"/>
    <property type="match status" value="1"/>
</dbReference>
<reference evidence="8 9" key="1">
    <citation type="submission" date="2016-10" db="EMBL/GenBank/DDBJ databases">
        <authorList>
            <person name="de Groot N.N."/>
        </authorList>
    </citation>
    <scope>NUCLEOTIDE SEQUENCE [LARGE SCALE GENOMIC DNA]</scope>
    <source>
        <strain evidence="8 9">CGMCC 1.6762</strain>
    </source>
</reference>
<accession>A0A1G7FJU9</accession>
<evidence type="ECO:0000256" key="3">
    <source>
        <dbReference type="ARBA" id="ARBA00013457"/>
    </source>
</evidence>
<comment type="function">
    <text evidence="1">Nitronate monooxygenase that uses molecular oxygen to catalyze the oxidative denitrification of alkyl nitronates. Acts on propionate 3-nitronate (P3N), the presumed physiological substrate. Probably functions in the detoxification of P3N, a metabolic poison produced by plants and fungi as a defense mechanism.</text>
</comment>
<dbReference type="GO" id="GO:0018580">
    <property type="term" value="F:nitronate monooxygenase activity"/>
    <property type="evidence" value="ECO:0007669"/>
    <property type="project" value="InterPro"/>
</dbReference>
<dbReference type="PANTHER" id="PTHR42747:SF4">
    <property type="entry name" value="BLR1330 PROTEIN"/>
    <property type="match status" value="1"/>
</dbReference>
<comment type="similarity">
    <text evidence="2">Belongs to the nitronate monooxygenase family. NMO class I subfamily.</text>
</comment>
<dbReference type="InterPro" id="IPR013785">
    <property type="entry name" value="Aldolase_TIM"/>
</dbReference>
<evidence type="ECO:0000256" key="4">
    <source>
        <dbReference type="ARBA" id="ARBA00022630"/>
    </source>
</evidence>
<dbReference type="Pfam" id="PF03060">
    <property type="entry name" value="NMO"/>
    <property type="match status" value="1"/>
</dbReference>
<dbReference type="CDD" id="cd04730">
    <property type="entry name" value="NPD_like"/>
    <property type="match status" value="1"/>
</dbReference>
<dbReference type="STRING" id="426756.SAMN04488126_11940"/>
<keyword evidence="6" id="KW-0560">Oxidoreductase</keyword>
<proteinExistence type="inferred from homology"/>
<evidence type="ECO:0000313" key="9">
    <source>
        <dbReference type="Proteomes" id="UP000198823"/>
    </source>
</evidence>
<keyword evidence="4" id="KW-0285">Flavoprotein</keyword>
<dbReference type="Proteomes" id="UP000198823">
    <property type="component" value="Unassembled WGS sequence"/>
</dbReference>
<dbReference type="InterPro" id="IPR004136">
    <property type="entry name" value="NMO"/>
</dbReference>
<dbReference type="EMBL" id="FNAR01000019">
    <property type="protein sequence ID" value="SDE76187.1"/>
    <property type="molecule type" value="Genomic_DNA"/>
</dbReference>
<sequence length="317" mass="33799">MFSIDCKGVGDMLKLPVIVAPMFLVSNPEMVIESGKAGVIGTFPLLNARPVSKCAEWLHQVKVGLGDMPWGVNFICHKKANQRYGDDLELIREYEPPIVITSLGHPGEVVEVVHAYGGKVYSDVANVRHASKAAQTGVDGLILVCAGAGGHGGLLNPFAFVSAVKKFYDGTIILSGAMSSGADVAAARAMGADYAYLGTRFLAAEESGAFEDYKQMVIDSTVADIIYTDAISGVPANFLTPSLVKQGLDPENLKGTSGKLDFSGEDEIKAWRDAWSAGQGVTNVTERETVAEIVEKLADEYETTIARLSEDRSGIVH</sequence>
<evidence type="ECO:0000256" key="5">
    <source>
        <dbReference type="ARBA" id="ARBA00022643"/>
    </source>
</evidence>
<evidence type="ECO:0000256" key="1">
    <source>
        <dbReference type="ARBA" id="ARBA00003535"/>
    </source>
</evidence>
<evidence type="ECO:0000256" key="7">
    <source>
        <dbReference type="ARBA" id="ARBA00023033"/>
    </source>
</evidence>
<keyword evidence="7 8" id="KW-0503">Monooxygenase</keyword>
<protein>
    <recommendedName>
        <fullName evidence="3">Probable nitronate monooxygenase</fullName>
    </recommendedName>
</protein>
<evidence type="ECO:0000313" key="8">
    <source>
        <dbReference type="EMBL" id="SDE76187.1"/>
    </source>
</evidence>
<evidence type="ECO:0000256" key="2">
    <source>
        <dbReference type="ARBA" id="ARBA00009881"/>
    </source>
</evidence>
<dbReference type="AlphaFoldDB" id="A0A1G7FJU9"/>
<gene>
    <name evidence="8" type="ORF">SAMN04488126_11940</name>
</gene>
<evidence type="ECO:0000256" key="6">
    <source>
        <dbReference type="ARBA" id="ARBA00023002"/>
    </source>
</evidence>
<dbReference type="Gene3D" id="3.20.20.70">
    <property type="entry name" value="Aldolase class I"/>
    <property type="match status" value="1"/>
</dbReference>
<name>A0A1G7FJU9_9BACL</name>
<organism evidence="8 9">
    <name type="scientific">Bhargavaea beijingensis</name>
    <dbReference type="NCBI Taxonomy" id="426756"/>
    <lineage>
        <taxon>Bacteria</taxon>
        <taxon>Bacillati</taxon>
        <taxon>Bacillota</taxon>
        <taxon>Bacilli</taxon>
        <taxon>Bacillales</taxon>
        <taxon>Caryophanaceae</taxon>
        <taxon>Bhargavaea</taxon>
    </lineage>
</organism>